<dbReference type="InterPro" id="IPR016035">
    <property type="entry name" value="Acyl_Trfase/lysoPLipase"/>
</dbReference>
<dbReference type="Gene3D" id="3.40.1090.10">
    <property type="entry name" value="Cytosolic phospholipase A2 catalytic domain"/>
    <property type="match status" value="2"/>
</dbReference>
<dbReference type="STRING" id="592015.HMPREF1705_02779"/>
<feature type="chain" id="PRO_5006666524" evidence="5">
    <location>
        <begin position="29"/>
        <end position="692"/>
    </location>
</feature>
<dbReference type="PANTHER" id="PTHR14226">
    <property type="entry name" value="NEUROPATHY TARGET ESTERASE/SWISS CHEESE D.MELANOGASTER"/>
    <property type="match status" value="1"/>
</dbReference>
<dbReference type="OrthoDB" id="9770965at2"/>
<dbReference type="Pfam" id="PF01734">
    <property type="entry name" value="Patatin"/>
    <property type="match status" value="1"/>
</dbReference>
<dbReference type="GO" id="GO:0016042">
    <property type="term" value="P:lipid catabolic process"/>
    <property type="evidence" value="ECO:0007669"/>
    <property type="project" value="UniProtKB-UniRule"/>
</dbReference>
<feature type="domain" description="PNPLA" evidence="6">
    <location>
        <begin position="34"/>
        <end position="219"/>
    </location>
</feature>
<feature type="short sequence motif" description="GXGXXG" evidence="4">
    <location>
        <begin position="38"/>
        <end position="43"/>
    </location>
</feature>
<dbReference type="EMBL" id="ACJX03000001">
    <property type="protein sequence ID" value="KRT35546.1"/>
    <property type="molecule type" value="Genomic_DNA"/>
</dbReference>
<gene>
    <name evidence="7" type="ORF">HMPREF1705_02779</name>
</gene>
<dbReference type="InterPro" id="IPR050301">
    <property type="entry name" value="NTE"/>
</dbReference>
<dbReference type="PANTHER" id="PTHR14226:SF76">
    <property type="entry name" value="NTE FAMILY PROTEIN RSSA"/>
    <property type="match status" value="1"/>
</dbReference>
<keyword evidence="1 4" id="KW-0378">Hydrolase</keyword>
<accession>A0A0T5XB46</accession>
<dbReference type="RefSeq" id="WP_009201749.1">
    <property type="nucleotide sequence ID" value="NZ_ACJX03000001.1"/>
</dbReference>
<evidence type="ECO:0000256" key="1">
    <source>
        <dbReference type="ARBA" id="ARBA00022801"/>
    </source>
</evidence>
<dbReference type="AlphaFoldDB" id="A0A0T5XB46"/>
<name>A0A0T5XB46_9BACT</name>
<keyword evidence="8" id="KW-1185">Reference proteome</keyword>
<evidence type="ECO:0000313" key="8">
    <source>
        <dbReference type="Proteomes" id="UP000005273"/>
    </source>
</evidence>
<dbReference type="PROSITE" id="PS51635">
    <property type="entry name" value="PNPLA"/>
    <property type="match status" value="1"/>
</dbReference>
<dbReference type="CDD" id="cd07205">
    <property type="entry name" value="Pat_PNPLA6_PNPLA7_NTE1_like"/>
    <property type="match status" value="1"/>
</dbReference>
<evidence type="ECO:0000256" key="4">
    <source>
        <dbReference type="PROSITE-ProRule" id="PRU01161"/>
    </source>
</evidence>
<reference evidence="8" key="1">
    <citation type="submission" date="2012-09" db="EMBL/GenBank/DDBJ databases">
        <authorList>
            <person name="Weinstock G."/>
            <person name="Sodergren E."/>
            <person name="Clifton S."/>
            <person name="Fulton L."/>
            <person name="Fulton B."/>
            <person name="Courtney L."/>
            <person name="Fronick C."/>
            <person name="Harrison M."/>
            <person name="Strong C."/>
            <person name="Farmer C."/>
            <person name="Delehaunty K."/>
            <person name="Markovic C."/>
            <person name="Hall O."/>
            <person name="Minx P."/>
            <person name="Tomlinson C."/>
            <person name="Mitreva M."/>
            <person name="Nelson J."/>
            <person name="Hou S."/>
            <person name="Wollam A."/>
            <person name="Pepin K.H."/>
            <person name="Johnson M."/>
            <person name="Bhonagiri V."/>
            <person name="Nash W.E."/>
            <person name="Suruliraj S."/>
            <person name="Warren W."/>
            <person name="Chinwalla A."/>
            <person name="Mardis E.R."/>
            <person name="Wilson R.K."/>
        </authorList>
    </citation>
    <scope>NUCLEOTIDE SEQUENCE [LARGE SCALE GENOMIC DNA]</scope>
    <source>
        <strain evidence="8">OS1</strain>
    </source>
</reference>
<evidence type="ECO:0000313" key="7">
    <source>
        <dbReference type="EMBL" id="KRT35546.1"/>
    </source>
</evidence>
<organism evidence="7 8">
    <name type="scientific">Acetomicrobium hydrogeniformans ATCC BAA-1850</name>
    <dbReference type="NCBI Taxonomy" id="592015"/>
    <lineage>
        <taxon>Bacteria</taxon>
        <taxon>Thermotogati</taxon>
        <taxon>Synergistota</taxon>
        <taxon>Synergistia</taxon>
        <taxon>Synergistales</taxon>
        <taxon>Acetomicrobiaceae</taxon>
        <taxon>Acetomicrobium</taxon>
    </lineage>
</organism>
<dbReference type="InterPro" id="IPR002641">
    <property type="entry name" value="PNPLA_dom"/>
</dbReference>
<evidence type="ECO:0000256" key="5">
    <source>
        <dbReference type="SAM" id="SignalP"/>
    </source>
</evidence>
<dbReference type="Proteomes" id="UP000005273">
    <property type="component" value="Unassembled WGS sequence"/>
</dbReference>
<keyword evidence="5" id="KW-0732">Signal</keyword>
<comment type="caution">
    <text evidence="7">The sequence shown here is derived from an EMBL/GenBank/DDBJ whole genome shotgun (WGS) entry which is preliminary data.</text>
</comment>
<sequence>MFIKNKARPLMIFLLSVMLFCIQSDASADEGVVLALSGGGAKGLAHIGVIKVLQDEGVQIVGIVGTSMGAIIGGLAAAGYDGDELANIFQELDIYELFSDSRDGKTPSSQSKSIIRIGYDKEGRIVGRKGLMEGKGLYEEMLKYTAKAETYDFMKLPIPFAAVATDLETGDMVVITKGNLASAMRASMALPGIFSPWPYEGKLLIDGGMVANLPVRVAKELFPDYPVVAVDVTGKLVTKEEIRSIVDVLGQTVGIVTAKNVQEDLQYSDFVIRPSVDDISLMNFSNASRIIERGAVAAAQEIENIKLLVANKVDETYTSAERPVVKNVILTGLPDIEKPFIAEKRWWIGRPLNMALVNKALLELLRHDRVASADYKLLEDDEEVTVEFVVQRKPPKEYKFYGYSTNLSPYNRWVSLEYTGRDVLDIGDEANLKLWLGENTLARASYMGKEGGAWRFESDLAFQDWEISPENSGKVDWKRSFLYLGFSKVDEDLLPFSGGFAFDYIDGDGSDHHWGPMVKLFYKNKSTDKSKGYFEAKGVLWYPEGETLLGHLDFYSSFSVGDKLSLNFSGGLEKGDASTPAWASYLGGHGELLSRYGHPVMADNTAWARVGLKSALIRGWFARFEPEFFGAVGYAMDDDWNSFDDIWEVGIRLNIPNRLIDLNVFALYDDRSDWTFGFSVGMPPLSFEPVMP</sequence>
<feature type="short sequence motif" description="DGA/G" evidence="4">
    <location>
        <begin position="206"/>
        <end position="208"/>
    </location>
</feature>
<evidence type="ECO:0000256" key="3">
    <source>
        <dbReference type="ARBA" id="ARBA00023098"/>
    </source>
</evidence>
<feature type="short sequence motif" description="GXSXG" evidence="4">
    <location>
        <begin position="65"/>
        <end position="69"/>
    </location>
</feature>
<dbReference type="eggNOG" id="COG1752">
    <property type="taxonomic scope" value="Bacteria"/>
</dbReference>
<evidence type="ECO:0000256" key="2">
    <source>
        <dbReference type="ARBA" id="ARBA00022963"/>
    </source>
</evidence>
<feature type="active site" description="Nucleophile" evidence="4">
    <location>
        <position position="67"/>
    </location>
</feature>
<feature type="signal peptide" evidence="5">
    <location>
        <begin position="1"/>
        <end position="28"/>
    </location>
</feature>
<evidence type="ECO:0000259" key="6">
    <source>
        <dbReference type="PROSITE" id="PS51635"/>
    </source>
</evidence>
<dbReference type="GO" id="GO:0016787">
    <property type="term" value="F:hydrolase activity"/>
    <property type="evidence" value="ECO:0007669"/>
    <property type="project" value="UniProtKB-UniRule"/>
</dbReference>
<feature type="active site" description="Proton acceptor" evidence="4">
    <location>
        <position position="206"/>
    </location>
</feature>
<protein>
    <submittedName>
        <fullName evidence="7">Phospholipase, patatin family</fullName>
    </submittedName>
</protein>
<keyword evidence="3 4" id="KW-0443">Lipid metabolism</keyword>
<dbReference type="SUPFAM" id="SSF52151">
    <property type="entry name" value="FabD/lysophospholipase-like"/>
    <property type="match status" value="1"/>
</dbReference>
<keyword evidence="2 4" id="KW-0442">Lipid degradation</keyword>
<proteinExistence type="predicted"/>